<dbReference type="SUPFAM" id="SSF57716">
    <property type="entry name" value="Glucocorticoid receptor-like (DNA-binding domain)"/>
    <property type="match status" value="4"/>
</dbReference>
<name>A0A5C3KJR0_COPMA</name>
<dbReference type="GO" id="GO:0005737">
    <property type="term" value="C:cytoplasm"/>
    <property type="evidence" value="ECO:0007669"/>
    <property type="project" value="TreeGrafter"/>
</dbReference>
<evidence type="ECO:0000256" key="1">
    <source>
        <dbReference type="ARBA" id="ARBA00004123"/>
    </source>
</evidence>
<evidence type="ECO:0000256" key="5">
    <source>
        <dbReference type="ARBA" id="ARBA00023038"/>
    </source>
</evidence>
<dbReference type="InterPro" id="IPR001781">
    <property type="entry name" value="Znf_LIM"/>
</dbReference>
<protein>
    <recommendedName>
        <fullName evidence="9">LIM zinc-binding domain-containing protein</fullName>
    </recommendedName>
</protein>
<evidence type="ECO:0000256" key="3">
    <source>
        <dbReference type="ARBA" id="ARBA00022737"/>
    </source>
</evidence>
<dbReference type="PANTHER" id="PTHR24215:SF35">
    <property type="entry name" value="MUSCLE LIM PROTEIN MLP84B"/>
    <property type="match status" value="1"/>
</dbReference>
<sequence>MYATTPKCPRCQKSVYLAEQVVGPGRKFYHKPCLACKSCNRRLDSYNLLEHDEEPYCKACHVRNFGTRDLRQQNHPLAPRPRSASQGDTEVASPQQQAFSRATPLSVNTTGNSFLLRPTRALSPTSPTFARPLSRPGSSNGNGNGLGSKNNSNVIMEEPEADQESLGSAGQRFSDEQDVERPHTPPNASFPSHAGRPGTGNLPRTIPLSHDHAAHMAKHRSTKSVENTTANPSFPSSPSQYSPTSGRPTPTIQAINLLEREGINPLRQTPTGTRYGAALGGGGGLGVQLTGSPRKWGGTTPVCPKCSKSVYFAEQVKAVGKTYHKYCLRCTECGTGLDSTRLRDHDEQPFCVRCHNKLYGPQGSGYALLGKAGG</sequence>
<dbReference type="AlphaFoldDB" id="A0A5C3KJR0"/>
<dbReference type="PROSITE" id="PS50023">
    <property type="entry name" value="LIM_DOMAIN_2"/>
    <property type="match status" value="2"/>
</dbReference>
<dbReference type="EMBL" id="ML210300">
    <property type="protein sequence ID" value="TFK20436.1"/>
    <property type="molecule type" value="Genomic_DNA"/>
</dbReference>
<organism evidence="10 11">
    <name type="scientific">Coprinopsis marcescibilis</name>
    <name type="common">Agaric fungus</name>
    <name type="synonym">Psathyrella marcescibilis</name>
    <dbReference type="NCBI Taxonomy" id="230819"/>
    <lineage>
        <taxon>Eukaryota</taxon>
        <taxon>Fungi</taxon>
        <taxon>Dikarya</taxon>
        <taxon>Basidiomycota</taxon>
        <taxon>Agaricomycotina</taxon>
        <taxon>Agaricomycetes</taxon>
        <taxon>Agaricomycetidae</taxon>
        <taxon>Agaricales</taxon>
        <taxon>Agaricineae</taxon>
        <taxon>Psathyrellaceae</taxon>
        <taxon>Coprinopsis</taxon>
    </lineage>
</organism>
<dbReference type="FunFam" id="2.10.110.10:FF:000001">
    <property type="entry name" value="Cysteine and glycine-rich protein 1"/>
    <property type="match status" value="2"/>
</dbReference>
<dbReference type="GO" id="GO:0046872">
    <property type="term" value="F:metal ion binding"/>
    <property type="evidence" value="ECO:0007669"/>
    <property type="project" value="UniProtKB-KW"/>
</dbReference>
<dbReference type="GO" id="GO:0030695">
    <property type="term" value="F:GTPase regulator activity"/>
    <property type="evidence" value="ECO:0007669"/>
    <property type="project" value="UniProtKB-ARBA"/>
</dbReference>
<dbReference type="GO" id="GO:0005634">
    <property type="term" value="C:nucleus"/>
    <property type="evidence" value="ECO:0007669"/>
    <property type="project" value="UniProtKB-SubCell"/>
</dbReference>
<evidence type="ECO:0000313" key="11">
    <source>
        <dbReference type="Proteomes" id="UP000307440"/>
    </source>
</evidence>
<comment type="subcellular location">
    <subcellularLocation>
        <location evidence="1">Nucleus</location>
    </subcellularLocation>
</comment>
<keyword evidence="6" id="KW-0539">Nucleus</keyword>
<dbReference type="STRING" id="230819.A0A5C3KJR0"/>
<dbReference type="SMART" id="SM00132">
    <property type="entry name" value="LIM"/>
    <property type="match status" value="2"/>
</dbReference>
<keyword evidence="2 7" id="KW-0479">Metal-binding</keyword>
<evidence type="ECO:0000256" key="8">
    <source>
        <dbReference type="SAM" id="MobiDB-lite"/>
    </source>
</evidence>
<accession>A0A5C3KJR0</accession>
<dbReference type="Gene3D" id="2.10.110.10">
    <property type="entry name" value="Cysteine Rich Protein"/>
    <property type="match status" value="2"/>
</dbReference>
<dbReference type="PROSITE" id="PS00478">
    <property type="entry name" value="LIM_DOMAIN_1"/>
    <property type="match status" value="2"/>
</dbReference>
<feature type="domain" description="LIM zinc-binding" evidence="9">
    <location>
        <begin position="6"/>
        <end position="67"/>
    </location>
</feature>
<feature type="region of interest" description="Disordered" evidence="8">
    <location>
        <begin position="72"/>
        <end position="250"/>
    </location>
</feature>
<feature type="compositionally biased region" description="Low complexity" evidence="8">
    <location>
        <begin position="232"/>
        <end position="245"/>
    </location>
</feature>
<dbReference type="Proteomes" id="UP000307440">
    <property type="component" value="Unassembled WGS sequence"/>
</dbReference>
<dbReference type="Pfam" id="PF00412">
    <property type="entry name" value="LIM"/>
    <property type="match status" value="2"/>
</dbReference>
<evidence type="ECO:0000313" key="10">
    <source>
        <dbReference type="EMBL" id="TFK20436.1"/>
    </source>
</evidence>
<evidence type="ECO:0000256" key="4">
    <source>
        <dbReference type="ARBA" id="ARBA00022833"/>
    </source>
</evidence>
<keyword evidence="11" id="KW-1185">Reference proteome</keyword>
<dbReference type="PANTHER" id="PTHR24215">
    <property type="entry name" value="RHO-GTPASE-ACTIVATING PROTEIN LRG1"/>
    <property type="match status" value="1"/>
</dbReference>
<proteinExistence type="predicted"/>
<feature type="domain" description="LIM zinc-binding" evidence="9">
    <location>
        <begin position="301"/>
        <end position="361"/>
    </location>
</feature>
<evidence type="ECO:0000259" key="9">
    <source>
        <dbReference type="PROSITE" id="PS50023"/>
    </source>
</evidence>
<keyword evidence="5 7" id="KW-0440">LIM domain</keyword>
<evidence type="ECO:0000256" key="2">
    <source>
        <dbReference type="ARBA" id="ARBA00022723"/>
    </source>
</evidence>
<keyword evidence="4 7" id="KW-0862">Zinc</keyword>
<gene>
    <name evidence="10" type="ORF">FA15DRAFT_759367</name>
</gene>
<feature type="compositionally biased region" description="Basic and acidic residues" evidence="8">
    <location>
        <begin position="173"/>
        <end position="183"/>
    </location>
</feature>
<evidence type="ECO:0000256" key="6">
    <source>
        <dbReference type="ARBA" id="ARBA00023242"/>
    </source>
</evidence>
<dbReference type="GO" id="GO:0030036">
    <property type="term" value="P:actin cytoskeleton organization"/>
    <property type="evidence" value="ECO:0007669"/>
    <property type="project" value="TreeGrafter"/>
</dbReference>
<reference evidence="10 11" key="1">
    <citation type="journal article" date="2019" name="Nat. Ecol. Evol.">
        <title>Megaphylogeny resolves global patterns of mushroom evolution.</title>
        <authorList>
            <person name="Varga T."/>
            <person name="Krizsan K."/>
            <person name="Foldi C."/>
            <person name="Dima B."/>
            <person name="Sanchez-Garcia M."/>
            <person name="Sanchez-Ramirez S."/>
            <person name="Szollosi G.J."/>
            <person name="Szarkandi J.G."/>
            <person name="Papp V."/>
            <person name="Albert L."/>
            <person name="Andreopoulos W."/>
            <person name="Angelini C."/>
            <person name="Antonin V."/>
            <person name="Barry K.W."/>
            <person name="Bougher N.L."/>
            <person name="Buchanan P."/>
            <person name="Buyck B."/>
            <person name="Bense V."/>
            <person name="Catcheside P."/>
            <person name="Chovatia M."/>
            <person name="Cooper J."/>
            <person name="Damon W."/>
            <person name="Desjardin D."/>
            <person name="Finy P."/>
            <person name="Geml J."/>
            <person name="Haridas S."/>
            <person name="Hughes K."/>
            <person name="Justo A."/>
            <person name="Karasinski D."/>
            <person name="Kautmanova I."/>
            <person name="Kiss B."/>
            <person name="Kocsube S."/>
            <person name="Kotiranta H."/>
            <person name="LaButti K.M."/>
            <person name="Lechner B.E."/>
            <person name="Liimatainen K."/>
            <person name="Lipzen A."/>
            <person name="Lukacs Z."/>
            <person name="Mihaltcheva S."/>
            <person name="Morgado L.N."/>
            <person name="Niskanen T."/>
            <person name="Noordeloos M.E."/>
            <person name="Ohm R.A."/>
            <person name="Ortiz-Santana B."/>
            <person name="Ovrebo C."/>
            <person name="Racz N."/>
            <person name="Riley R."/>
            <person name="Savchenko A."/>
            <person name="Shiryaev A."/>
            <person name="Soop K."/>
            <person name="Spirin V."/>
            <person name="Szebenyi C."/>
            <person name="Tomsovsky M."/>
            <person name="Tulloss R.E."/>
            <person name="Uehling J."/>
            <person name="Grigoriev I.V."/>
            <person name="Vagvolgyi C."/>
            <person name="Papp T."/>
            <person name="Martin F.M."/>
            <person name="Miettinen O."/>
            <person name="Hibbett D.S."/>
            <person name="Nagy L.G."/>
        </authorList>
    </citation>
    <scope>NUCLEOTIDE SEQUENCE [LARGE SCALE GENOMIC DNA]</scope>
    <source>
        <strain evidence="10 11">CBS 121175</strain>
    </source>
</reference>
<feature type="compositionally biased region" description="Polar residues" evidence="8">
    <location>
        <begin position="83"/>
        <end position="113"/>
    </location>
</feature>
<dbReference type="OrthoDB" id="8062037at2759"/>
<dbReference type="CDD" id="cd09326">
    <property type="entry name" value="LIM_CRP_like"/>
    <property type="match status" value="2"/>
</dbReference>
<evidence type="ECO:0000256" key="7">
    <source>
        <dbReference type="PROSITE-ProRule" id="PRU00125"/>
    </source>
</evidence>
<keyword evidence="3" id="KW-0677">Repeat</keyword>